<sequence>MVAALQAHAAWLVNALGVNRNPLRRPIDRLAAGITVLLLMAALIMVPVAGMFGASLHTDLTRRAAETAETTRPVEAVLATGPEMNIPVSEVYSHDALSSTAVAEWRVGLRTHSANVQVPANASAGETVTVWVDQAGERVPQPPSSGSVATSAVFAALLVLLVAELTCFALIRATQGLARRIGARAWAREWLHLQHGGTWSQR</sequence>
<feature type="transmembrane region" description="Helical" evidence="1">
    <location>
        <begin position="148"/>
        <end position="171"/>
    </location>
</feature>
<dbReference type="EMBL" id="FOME01000004">
    <property type="protein sequence ID" value="SFD36306.1"/>
    <property type="molecule type" value="Genomic_DNA"/>
</dbReference>
<reference evidence="2" key="2">
    <citation type="submission" date="2016-10" db="EMBL/GenBank/DDBJ databases">
        <authorList>
            <person name="de Groot N.N."/>
        </authorList>
    </citation>
    <scope>NUCLEOTIDE SEQUENCE [LARGE SCALE GENOMIC DNA]</scope>
    <source>
        <strain evidence="2">ATCC 20501</strain>
    </source>
</reference>
<keyword evidence="1" id="KW-0472">Membrane</keyword>
<keyword evidence="1" id="KW-1133">Transmembrane helix</keyword>
<dbReference type="InterPro" id="IPR039708">
    <property type="entry name" value="MT1774/Rv1733c-like"/>
</dbReference>
<dbReference type="PANTHER" id="PTHR42305">
    <property type="entry name" value="MEMBRANE PROTEIN RV1733C-RELATED"/>
    <property type="match status" value="1"/>
</dbReference>
<dbReference type="EMBL" id="FNVB01000009">
    <property type="protein sequence ID" value="SEG92264.1"/>
    <property type="molecule type" value="Genomic_DNA"/>
</dbReference>
<evidence type="ECO:0000256" key="1">
    <source>
        <dbReference type="SAM" id="Phobius"/>
    </source>
</evidence>
<dbReference type="Proteomes" id="UP000199690">
    <property type="component" value="Unassembled WGS sequence"/>
</dbReference>
<accession>A0A1I1RPN0</accession>
<dbReference type="AlphaFoldDB" id="A0A1H6E5K1"/>
<reference evidence="4 5" key="1">
    <citation type="submission" date="2016-10" db="EMBL/GenBank/DDBJ databases">
        <authorList>
            <person name="Varghese N."/>
            <person name="Submissions S."/>
        </authorList>
    </citation>
    <scope>NUCLEOTIDE SEQUENCE [LARGE SCALE GENOMIC DNA]</scope>
    <source>
        <strain evidence="5">ATCC 20501</strain>
        <strain evidence="3 4">CGMCC 4.3529</strain>
    </source>
</reference>
<name>A0A1H6E5K1_9PSEU</name>
<keyword evidence="4" id="KW-1185">Reference proteome</keyword>
<proteinExistence type="predicted"/>
<dbReference type="RefSeq" id="WP_093351333.1">
    <property type="nucleotide sequence ID" value="NZ_FNVB01000009.1"/>
</dbReference>
<accession>A0A1H6E5K1</accession>
<evidence type="ECO:0000313" key="3">
    <source>
        <dbReference type="EMBL" id="SFD36306.1"/>
    </source>
</evidence>
<protein>
    <recommendedName>
        <fullName evidence="6">Transmembrane protein</fullName>
    </recommendedName>
</protein>
<feature type="transmembrane region" description="Helical" evidence="1">
    <location>
        <begin position="30"/>
        <end position="52"/>
    </location>
</feature>
<gene>
    <name evidence="2" type="ORF">SAMN02982929_05516</name>
    <name evidence="3" type="ORF">SAMN05216506_10445</name>
</gene>
<evidence type="ECO:0000313" key="4">
    <source>
        <dbReference type="Proteomes" id="UP000199690"/>
    </source>
</evidence>
<dbReference type="PANTHER" id="PTHR42305:SF1">
    <property type="entry name" value="MEMBRANE PROTEIN RV1733C-RELATED"/>
    <property type="match status" value="1"/>
</dbReference>
<evidence type="ECO:0000313" key="5">
    <source>
        <dbReference type="Proteomes" id="UP000236729"/>
    </source>
</evidence>
<keyword evidence="1" id="KW-0812">Transmembrane</keyword>
<evidence type="ECO:0000313" key="2">
    <source>
        <dbReference type="EMBL" id="SEG92264.1"/>
    </source>
</evidence>
<organism evidence="2 5">
    <name type="scientific">Saccharopolyspora kobensis</name>
    <dbReference type="NCBI Taxonomy" id="146035"/>
    <lineage>
        <taxon>Bacteria</taxon>
        <taxon>Bacillati</taxon>
        <taxon>Actinomycetota</taxon>
        <taxon>Actinomycetes</taxon>
        <taxon>Pseudonocardiales</taxon>
        <taxon>Pseudonocardiaceae</taxon>
        <taxon>Saccharopolyspora</taxon>
    </lineage>
</organism>
<evidence type="ECO:0008006" key="6">
    <source>
        <dbReference type="Google" id="ProtNLM"/>
    </source>
</evidence>
<dbReference type="Proteomes" id="UP000236729">
    <property type="component" value="Unassembled WGS sequence"/>
</dbReference>